<reference evidence="1 2" key="1">
    <citation type="journal article" date="2019" name="Sci. Rep.">
        <title>Orb-weaving spider Araneus ventricosus genome elucidates the spidroin gene catalogue.</title>
        <authorList>
            <person name="Kono N."/>
            <person name="Nakamura H."/>
            <person name="Ohtoshi R."/>
            <person name="Moran D.A.P."/>
            <person name="Shinohara A."/>
            <person name="Yoshida Y."/>
            <person name="Fujiwara M."/>
            <person name="Mori M."/>
            <person name="Tomita M."/>
            <person name="Arakawa K."/>
        </authorList>
    </citation>
    <scope>NUCLEOTIDE SEQUENCE [LARGE SCALE GENOMIC DNA]</scope>
</reference>
<evidence type="ECO:0000313" key="1">
    <source>
        <dbReference type="EMBL" id="GBM57196.1"/>
    </source>
</evidence>
<name>A0A4Y2GWU8_ARAVE</name>
<dbReference type="EMBL" id="BGPR01001582">
    <property type="protein sequence ID" value="GBM57196.1"/>
    <property type="molecule type" value="Genomic_DNA"/>
</dbReference>
<gene>
    <name evidence="1" type="ORF">AVEN_197667_1</name>
</gene>
<keyword evidence="2" id="KW-1185">Reference proteome</keyword>
<proteinExistence type="predicted"/>
<protein>
    <submittedName>
        <fullName evidence="1">Uncharacterized protein</fullName>
    </submittedName>
</protein>
<accession>A0A4Y2GWU8</accession>
<organism evidence="1 2">
    <name type="scientific">Araneus ventricosus</name>
    <name type="common">Orbweaver spider</name>
    <name type="synonym">Epeira ventricosa</name>
    <dbReference type="NCBI Taxonomy" id="182803"/>
    <lineage>
        <taxon>Eukaryota</taxon>
        <taxon>Metazoa</taxon>
        <taxon>Ecdysozoa</taxon>
        <taxon>Arthropoda</taxon>
        <taxon>Chelicerata</taxon>
        <taxon>Arachnida</taxon>
        <taxon>Araneae</taxon>
        <taxon>Araneomorphae</taxon>
        <taxon>Entelegynae</taxon>
        <taxon>Araneoidea</taxon>
        <taxon>Araneidae</taxon>
        <taxon>Araneus</taxon>
    </lineage>
</organism>
<dbReference type="Proteomes" id="UP000499080">
    <property type="component" value="Unassembled WGS sequence"/>
</dbReference>
<sequence length="123" mass="14097">MLFNPSRGIPNDNCCFRIACAKVEGVTPAGKKLVDAILRRQTDVMFAKVLRQSPLYGQSPRRRNLQYFRESFKWMSGTDFRGEYKLVMDATRECLMPVWEAGNSAFSLALYLRQLVAHATRNC</sequence>
<evidence type="ECO:0000313" key="2">
    <source>
        <dbReference type="Proteomes" id="UP000499080"/>
    </source>
</evidence>
<dbReference type="AlphaFoldDB" id="A0A4Y2GWU8"/>
<comment type="caution">
    <text evidence="1">The sequence shown here is derived from an EMBL/GenBank/DDBJ whole genome shotgun (WGS) entry which is preliminary data.</text>
</comment>
<dbReference type="OrthoDB" id="10574102at2759"/>